<dbReference type="Pfam" id="PF07099">
    <property type="entry name" value="DUF1361"/>
    <property type="match status" value="1"/>
</dbReference>
<feature type="transmembrane region" description="Helical" evidence="1">
    <location>
        <begin position="209"/>
        <end position="226"/>
    </location>
</feature>
<evidence type="ECO:0000313" key="2">
    <source>
        <dbReference type="EMBL" id="QIP16450.1"/>
    </source>
</evidence>
<gene>
    <name evidence="2" type="ORF">G8759_29300</name>
</gene>
<accession>A0A6G9AVM5</accession>
<dbReference type="RefSeq" id="WP_167216361.1">
    <property type="nucleotide sequence ID" value="NZ_CP050063.1"/>
</dbReference>
<feature type="transmembrane region" description="Helical" evidence="1">
    <location>
        <begin position="51"/>
        <end position="72"/>
    </location>
</feature>
<reference evidence="2 3" key="1">
    <citation type="submission" date="2020-03" db="EMBL/GenBank/DDBJ databases">
        <authorList>
            <person name="Kim M.K."/>
        </authorList>
    </citation>
    <scope>NUCLEOTIDE SEQUENCE [LARGE SCALE GENOMIC DNA]</scope>
    <source>
        <strain evidence="2 3">BT328</strain>
    </source>
</reference>
<organism evidence="2 3">
    <name type="scientific">Spirosoma aureum</name>
    <dbReference type="NCBI Taxonomy" id="2692134"/>
    <lineage>
        <taxon>Bacteria</taxon>
        <taxon>Pseudomonadati</taxon>
        <taxon>Bacteroidota</taxon>
        <taxon>Cytophagia</taxon>
        <taxon>Cytophagales</taxon>
        <taxon>Cytophagaceae</taxon>
        <taxon>Spirosoma</taxon>
    </lineage>
</organism>
<dbReference type="EMBL" id="CP050063">
    <property type="protein sequence ID" value="QIP16450.1"/>
    <property type="molecule type" value="Genomic_DNA"/>
</dbReference>
<feature type="transmembrane region" description="Helical" evidence="1">
    <location>
        <begin position="124"/>
        <end position="143"/>
    </location>
</feature>
<dbReference type="AlphaFoldDB" id="A0A6G9AVM5"/>
<keyword evidence="3" id="KW-1185">Reference proteome</keyword>
<evidence type="ECO:0000256" key="1">
    <source>
        <dbReference type="SAM" id="Phobius"/>
    </source>
</evidence>
<feature type="transmembrane region" description="Helical" evidence="1">
    <location>
        <begin position="25"/>
        <end position="45"/>
    </location>
</feature>
<dbReference type="KEGG" id="spib:G8759_29300"/>
<feature type="transmembrane region" description="Helical" evidence="1">
    <location>
        <begin position="84"/>
        <end position="104"/>
    </location>
</feature>
<sequence>MQQLLYIPRPHPIDRSGQPKTSKGLMALAGLTVAGLCLVITRGLLTNNWWFFIMLTWNLFLAFFPLGVVLVLRDLRTAGIMNRWLLWIGLAIWLVFLPNAPYIITDLYHIKNIDKPLLWFDTITLFLFAQTGLLAGLYSALIVHRMVRPLIGARLTWIALLTSQLLSGFGIYLGRFGRWNSWDLLANPLALFDAIAGASSNHLSLKLTLAYGFVLAVLYVAFWWYVDYERDQSNLKRPFL</sequence>
<proteinExistence type="predicted"/>
<keyword evidence="1" id="KW-0472">Membrane</keyword>
<dbReference type="Proteomes" id="UP000501802">
    <property type="component" value="Chromosome"/>
</dbReference>
<evidence type="ECO:0000313" key="3">
    <source>
        <dbReference type="Proteomes" id="UP000501802"/>
    </source>
</evidence>
<keyword evidence="1" id="KW-0812">Transmembrane</keyword>
<feature type="transmembrane region" description="Helical" evidence="1">
    <location>
        <begin position="155"/>
        <end position="174"/>
    </location>
</feature>
<protein>
    <submittedName>
        <fullName evidence="2">DUF1361 domain-containing protein</fullName>
    </submittedName>
</protein>
<name>A0A6G9AVM5_9BACT</name>
<dbReference type="InterPro" id="IPR009793">
    <property type="entry name" value="DUF1361"/>
</dbReference>
<keyword evidence="1" id="KW-1133">Transmembrane helix</keyword>